<comment type="function">
    <text evidence="11">Catalyzes the phosphorylation of the hydroxyl group of 4-methyl-5-beta-hydroxyethylthiazole (THZ).</text>
</comment>
<evidence type="ECO:0000256" key="5">
    <source>
        <dbReference type="ARBA" id="ARBA00022723"/>
    </source>
</evidence>
<comment type="pathway">
    <text evidence="3 11">Cofactor biosynthesis; thiamine diphosphate biosynthesis; 4-methyl-5-(2-phosphoethyl)-thiazole from 5-(2-hydroxyethyl)-4-methylthiazole: step 1/1.</text>
</comment>
<dbReference type="PRINTS" id="PR01099">
    <property type="entry name" value="HYETHTZKNASE"/>
</dbReference>
<evidence type="ECO:0000256" key="3">
    <source>
        <dbReference type="ARBA" id="ARBA00004868"/>
    </source>
</evidence>
<dbReference type="GO" id="GO:0005524">
    <property type="term" value="F:ATP binding"/>
    <property type="evidence" value="ECO:0007669"/>
    <property type="project" value="UniProtKB-UniRule"/>
</dbReference>
<comment type="similarity">
    <text evidence="11">Belongs to the Thz kinase family.</text>
</comment>
<dbReference type="InterPro" id="IPR029056">
    <property type="entry name" value="Ribokinase-like"/>
</dbReference>
<organism evidence="12 13">
    <name type="scientific">Microbacterium faecale</name>
    <dbReference type="NCBI Taxonomy" id="1804630"/>
    <lineage>
        <taxon>Bacteria</taxon>
        <taxon>Bacillati</taxon>
        <taxon>Actinomycetota</taxon>
        <taxon>Actinomycetes</taxon>
        <taxon>Micrococcales</taxon>
        <taxon>Microbacteriaceae</taxon>
        <taxon>Microbacterium</taxon>
    </lineage>
</organism>
<feature type="binding site" evidence="11">
    <location>
        <position position="192"/>
    </location>
    <ligand>
        <name>substrate</name>
    </ligand>
</feature>
<evidence type="ECO:0000313" key="13">
    <source>
        <dbReference type="Proteomes" id="UP000633205"/>
    </source>
</evidence>
<dbReference type="GO" id="GO:0000287">
    <property type="term" value="F:magnesium ion binding"/>
    <property type="evidence" value="ECO:0007669"/>
    <property type="project" value="UniProtKB-UniRule"/>
</dbReference>
<dbReference type="Pfam" id="PF02110">
    <property type="entry name" value="HK"/>
    <property type="match status" value="1"/>
</dbReference>
<dbReference type="AlphaFoldDB" id="A0A917DGT6"/>
<name>A0A917DGT6_9MICO</name>
<dbReference type="PIRSF" id="PIRSF000513">
    <property type="entry name" value="Thz_kinase"/>
    <property type="match status" value="1"/>
</dbReference>
<dbReference type="InterPro" id="IPR000417">
    <property type="entry name" value="Hyethyz_kinase"/>
</dbReference>
<keyword evidence="5 11" id="KW-0479">Metal-binding</keyword>
<keyword evidence="6 11" id="KW-0547">Nucleotide-binding</keyword>
<evidence type="ECO:0000256" key="2">
    <source>
        <dbReference type="ARBA" id="ARBA00001946"/>
    </source>
</evidence>
<comment type="cofactor">
    <cofactor evidence="2 11">
        <name>Mg(2+)</name>
        <dbReference type="ChEBI" id="CHEBI:18420"/>
    </cofactor>
</comment>
<feature type="binding site" evidence="11">
    <location>
        <position position="165"/>
    </location>
    <ligand>
        <name>ATP</name>
        <dbReference type="ChEBI" id="CHEBI:30616"/>
    </ligand>
</feature>
<dbReference type="Gene3D" id="3.40.1190.20">
    <property type="match status" value="1"/>
</dbReference>
<dbReference type="GO" id="GO:0009228">
    <property type="term" value="P:thiamine biosynthetic process"/>
    <property type="evidence" value="ECO:0007669"/>
    <property type="project" value="UniProtKB-KW"/>
</dbReference>
<dbReference type="CDD" id="cd01170">
    <property type="entry name" value="THZ_kinase"/>
    <property type="match status" value="1"/>
</dbReference>
<dbReference type="EMBL" id="BMHO01000001">
    <property type="protein sequence ID" value="GGD36230.1"/>
    <property type="molecule type" value="Genomic_DNA"/>
</dbReference>
<dbReference type="EC" id="2.7.1.50" evidence="11"/>
<evidence type="ECO:0000256" key="11">
    <source>
        <dbReference type="HAMAP-Rule" id="MF_00228"/>
    </source>
</evidence>
<keyword evidence="9 11" id="KW-0460">Magnesium</keyword>
<evidence type="ECO:0000313" key="12">
    <source>
        <dbReference type="EMBL" id="GGD36230.1"/>
    </source>
</evidence>
<evidence type="ECO:0000256" key="8">
    <source>
        <dbReference type="ARBA" id="ARBA00022840"/>
    </source>
</evidence>
<dbReference type="SUPFAM" id="SSF53613">
    <property type="entry name" value="Ribokinase-like"/>
    <property type="match status" value="1"/>
</dbReference>
<dbReference type="HAMAP" id="MF_00228">
    <property type="entry name" value="Thz_kinase"/>
    <property type="match status" value="1"/>
</dbReference>
<keyword evidence="7 11" id="KW-0418">Kinase</keyword>
<evidence type="ECO:0000256" key="6">
    <source>
        <dbReference type="ARBA" id="ARBA00022741"/>
    </source>
</evidence>
<keyword evidence="10 11" id="KW-0784">Thiamine biosynthesis</keyword>
<accession>A0A917DGT6</accession>
<keyword evidence="8 11" id="KW-0067">ATP-binding</keyword>
<reference evidence="12" key="2">
    <citation type="submission" date="2020-09" db="EMBL/GenBank/DDBJ databases">
        <authorList>
            <person name="Sun Q."/>
            <person name="Zhou Y."/>
        </authorList>
    </citation>
    <scope>NUCLEOTIDE SEQUENCE</scope>
    <source>
        <strain evidence="12">CGMCC 1.15152</strain>
    </source>
</reference>
<reference evidence="12" key="1">
    <citation type="journal article" date="2014" name="Int. J. Syst. Evol. Microbiol.">
        <title>Complete genome sequence of Corynebacterium casei LMG S-19264T (=DSM 44701T), isolated from a smear-ripened cheese.</title>
        <authorList>
            <consortium name="US DOE Joint Genome Institute (JGI-PGF)"/>
            <person name="Walter F."/>
            <person name="Albersmeier A."/>
            <person name="Kalinowski J."/>
            <person name="Ruckert C."/>
        </authorList>
    </citation>
    <scope>NUCLEOTIDE SEQUENCE</scope>
    <source>
        <strain evidence="12">CGMCC 1.15152</strain>
    </source>
</reference>
<evidence type="ECO:0000256" key="10">
    <source>
        <dbReference type="ARBA" id="ARBA00022977"/>
    </source>
</evidence>
<dbReference type="Proteomes" id="UP000633205">
    <property type="component" value="Unassembled WGS sequence"/>
</dbReference>
<evidence type="ECO:0000256" key="7">
    <source>
        <dbReference type="ARBA" id="ARBA00022777"/>
    </source>
</evidence>
<keyword evidence="4 11" id="KW-0808">Transferase</keyword>
<dbReference type="RefSeq" id="WP_229731022.1">
    <property type="nucleotide sequence ID" value="NZ_BMHO01000001.1"/>
</dbReference>
<keyword evidence="13" id="KW-1185">Reference proteome</keyword>
<protein>
    <recommendedName>
        <fullName evidence="11">Hydroxyethylthiazole kinase</fullName>
        <ecNumber evidence="11">2.7.1.50</ecNumber>
    </recommendedName>
    <alternativeName>
        <fullName evidence="11">4-methyl-5-beta-hydroxyethylthiazole kinase</fullName>
        <shortName evidence="11">TH kinase</shortName>
        <shortName evidence="11">Thz kinase</shortName>
    </alternativeName>
</protein>
<sequence length="257" mass="25793">MTDASARILQSLREGVPLVQCIINAVVINYTANALLAAGAAPVMADVPGEAAELAPNASALLINLGTPDDEQRRAMREAASAAHDAQTPWVLDPVGVGALTLRTDFARELLRLRPDVIRGNASEIRALAGEGSGGRGVDATDGVEAARSAVERLVAETGAVVAVSGPVDLIVGPTGEARVTGGDALLTRVTGGGCSLGAIVAAAVAVSDPFAGAVAAHELYAAASERAAQGDVGPGTFAVRFLDALDAVTTAELASR</sequence>
<proteinExistence type="inferred from homology"/>
<feature type="binding site" evidence="11">
    <location>
        <position position="44"/>
    </location>
    <ligand>
        <name>substrate</name>
    </ligand>
</feature>
<dbReference type="GO" id="GO:0004417">
    <property type="term" value="F:hydroxyethylthiazole kinase activity"/>
    <property type="evidence" value="ECO:0007669"/>
    <property type="project" value="UniProtKB-UniRule"/>
</dbReference>
<feature type="binding site" evidence="11">
    <location>
        <position position="119"/>
    </location>
    <ligand>
        <name>ATP</name>
        <dbReference type="ChEBI" id="CHEBI:30616"/>
    </ligand>
</feature>
<gene>
    <name evidence="11 12" type="primary">thiM</name>
    <name evidence="12" type="ORF">GCM10010915_16060</name>
</gene>
<comment type="caution">
    <text evidence="12">The sequence shown here is derived from an EMBL/GenBank/DDBJ whole genome shotgun (WGS) entry which is preliminary data.</text>
</comment>
<evidence type="ECO:0000256" key="4">
    <source>
        <dbReference type="ARBA" id="ARBA00022679"/>
    </source>
</evidence>
<evidence type="ECO:0000256" key="1">
    <source>
        <dbReference type="ARBA" id="ARBA00001771"/>
    </source>
</evidence>
<evidence type="ECO:0000256" key="9">
    <source>
        <dbReference type="ARBA" id="ARBA00022842"/>
    </source>
</evidence>
<dbReference type="NCBIfam" id="NF006830">
    <property type="entry name" value="PRK09355.1"/>
    <property type="match status" value="1"/>
</dbReference>
<comment type="catalytic activity">
    <reaction evidence="1 11">
        <text>5-(2-hydroxyethyl)-4-methylthiazole + ATP = 4-methyl-5-(2-phosphooxyethyl)-thiazole + ADP + H(+)</text>
        <dbReference type="Rhea" id="RHEA:24212"/>
        <dbReference type="ChEBI" id="CHEBI:15378"/>
        <dbReference type="ChEBI" id="CHEBI:17957"/>
        <dbReference type="ChEBI" id="CHEBI:30616"/>
        <dbReference type="ChEBI" id="CHEBI:58296"/>
        <dbReference type="ChEBI" id="CHEBI:456216"/>
        <dbReference type="EC" id="2.7.1.50"/>
    </reaction>
</comment>
<dbReference type="GO" id="GO:0009229">
    <property type="term" value="P:thiamine diphosphate biosynthetic process"/>
    <property type="evidence" value="ECO:0007669"/>
    <property type="project" value="UniProtKB-UniRule"/>
</dbReference>